<dbReference type="EMBL" id="JACHOB010000003">
    <property type="protein sequence ID" value="MBB4659148.1"/>
    <property type="molecule type" value="Genomic_DNA"/>
</dbReference>
<comment type="caution">
    <text evidence="2">The sequence shown here is derived from an EMBL/GenBank/DDBJ whole genome shotgun (WGS) entry which is preliminary data.</text>
</comment>
<reference evidence="2 3" key="1">
    <citation type="submission" date="2020-08" db="EMBL/GenBank/DDBJ databases">
        <title>Genomic Encyclopedia of Type Strains, Phase IV (KMG-IV): sequencing the most valuable type-strain genomes for metagenomic binning, comparative biology and taxonomic classification.</title>
        <authorList>
            <person name="Goeker M."/>
        </authorList>
    </citation>
    <scope>NUCLEOTIDE SEQUENCE [LARGE SCALE GENOMIC DNA]</scope>
    <source>
        <strain evidence="2 3">DSM 102850</strain>
    </source>
</reference>
<dbReference type="Gene3D" id="3.40.470.10">
    <property type="entry name" value="Uracil-DNA glycosylase-like domain"/>
    <property type="match status" value="1"/>
</dbReference>
<accession>A0A840I4P6</accession>
<sequence length="205" mass="22080">MSSFVRSDLSDAAVRAERQAALRRGHAAPLAAFAEKLRARRPGTLVPDADPFDGGTGARILFLLEKPSRLAAETGFVGRDNPARGAHTLGRFLAEARVPRGESLIWNAVPWWNGTAKVTAEERRAGAEALRDLLALLPKLRTAVLVGRVAQTVWTASGGAAVPTYETAHFSANVRAAFPDRWAAIPEIWAEAYSSMIRLAASPKM</sequence>
<dbReference type="Pfam" id="PF03167">
    <property type="entry name" value="UDG"/>
    <property type="match status" value="1"/>
</dbReference>
<keyword evidence="3" id="KW-1185">Reference proteome</keyword>
<feature type="domain" description="Uracil-DNA glycosylase-like" evidence="1">
    <location>
        <begin position="54"/>
        <end position="176"/>
    </location>
</feature>
<dbReference type="SUPFAM" id="SSF52141">
    <property type="entry name" value="Uracil-DNA glycosylase-like"/>
    <property type="match status" value="1"/>
</dbReference>
<dbReference type="AlphaFoldDB" id="A0A840I4P6"/>
<dbReference type="Proteomes" id="UP000563524">
    <property type="component" value="Unassembled WGS sequence"/>
</dbReference>
<protein>
    <submittedName>
        <fullName evidence="2">Uracil-DNA glycosylase</fullName>
    </submittedName>
</protein>
<proteinExistence type="predicted"/>
<evidence type="ECO:0000313" key="2">
    <source>
        <dbReference type="EMBL" id="MBB4659148.1"/>
    </source>
</evidence>
<organism evidence="2 3">
    <name type="scientific">Parvularcula dongshanensis</name>
    <dbReference type="NCBI Taxonomy" id="1173995"/>
    <lineage>
        <taxon>Bacteria</taxon>
        <taxon>Pseudomonadati</taxon>
        <taxon>Pseudomonadota</taxon>
        <taxon>Alphaproteobacteria</taxon>
        <taxon>Parvularculales</taxon>
        <taxon>Parvularculaceae</taxon>
        <taxon>Parvularcula</taxon>
    </lineage>
</organism>
<dbReference type="InterPro" id="IPR005122">
    <property type="entry name" value="Uracil-DNA_glycosylase-like"/>
</dbReference>
<dbReference type="RefSeq" id="WP_183817463.1">
    <property type="nucleotide sequence ID" value="NZ_JACHOB010000003.1"/>
</dbReference>
<gene>
    <name evidence="2" type="ORF">GGQ59_001673</name>
</gene>
<evidence type="ECO:0000313" key="3">
    <source>
        <dbReference type="Proteomes" id="UP000563524"/>
    </source>
</evidence>
<evidence type="ECO:0000259" key="1">
    <source>
        <dbReference type="Pfam" id="PF03167"/>
    </source>
</evidence>
<name>A0A840I4P6_9PROT</name>
<dbReference type="CDD" id="cd10035">
    <property type="entry name" value="UDG_like"/>
    <property type="match status" value="1"/>
</dbReference>
<dbReference type="InterPro" id="IPR036895">
    <property type="entry name" value="Uracil-DNA_glycosylase-like_sf"/>
</dbReference>